<keyword evidence="5" id="KW-0449">Lipoprotein</keyword>
<dbReference type="InterPro" id="IPR050490">
    <property type="entry name" value="Bact_solute-bd_prot1"/>
</dbReference>
<evidence type="ECO:0000313" key="8">
    <source>
        <dbReference type="Proteomes" id="UP000198504"/>
    </source>
</evidence>
<dbReference type="SUPFAM" id="SSF53850">
    <property type="entry name" value="Periplasmic binding protein-like II"/>
    <property type="match status" value="1"/>
</dbReference>
<dbReference type="Proteomes" id="UP000198504">
    <property type="component" value="Unassembled WGS sequence"/>
</dbReference>
<evidence type="ECO:0000313" key="7">
    <source>
        <dbReference type="EMBL" id="SEQ86456.1"/>
    </source>
</evidence>
<protein>
    <submittedName>
        <fullName evidence="7">Multiple sugar transport system substrate-binding protein</fullName>
    </submittedName>
</protein>
<dbReference type="PANTHER" id="PTHR43649:SF33">
    <property type="entry name" value="POLYGALACTURONAN_RHAMNOGALACTURONAN-BINDING PROTEIN YTCQ"/>
    <property type="match status" value="1"/>
</dbReference>
<evidence type="ECO:0000256" key="5">
    <source>
        <dbReference type="ARBA" id="ARBA00023288"/>
    </source>
</evidence>
<dbReference type="OrthoDB" id="3171346at2"/>
<keyword evidence="4" id="KW-0564">Palmitate</keyword>
<evidence type="ECO:0000256" key="2">
    <source>
        <dbReference type="ARBA" id="ARBA00022729"/>
    </source>
</evidence>
<feature type="signal peptide" evidence="6">
    <location>
        <begin position="1"/>
        <end position="23"/>
    </location>
</feature>
<dbReference type="AlphaFoldDB" id="A0A1H9JHZ8"/>
<name>A0A1H9JHZ8_9ACTN</name>
<sequence>MTNPRLRRSVSLLAAGSALALVAACGGGGGGTPGASTAPTVEGPVPEPTAPVTITFSSWVSNTKGMKKLYAKFRAEHPNITVEFQDVPAEESEKKLTTQVAGGNPPDAAYVDASNIATFAPSKALVDLGSYMDRSDSTKPADFVDAFKAQATVDGKMYGLPFDGETTGLFYRKDLFEAAGITEPPKTWDEFTADAAKLTDPAKKQYGFQVFAPEAEYYFYPWLWQNGGELLSPDEKTFLLNNDAGKAAADYYVGLAKYSSPDYLNSNSYDARIGFAQGQIGMYMAGSWFAGTLDDEFPKIHDQWATAPLPSGTAGCKTTIAGDSLVLFAKGKKQDAAWKWIEFLNAPENMAEWTYKSEGTSLPPRTALLESPDLVKEKPVLKGFADLMKCGVNYNIANKSWPRVTEELNTELGNAMFGKVTPAEALDDTAATFTKLGSR</sequence>
<dbReference type="RefSeq" id="WP_091182370.1">
    <property type="nucleotide sequence ID" value="NZ_FOFA01000006.1"/>
</dbReference>
<dbReference type="Gene3D" id="3.40.190.10">
    <property type="entry name" value="Periplasmic binding protein-like II"/>
    <property type="match status" value="2"/>
</dbReference>
<evidence type="ECO:0000256" key="4">
    <source>
        <dbReference type="ARBA" id="ARBA00023139"/>
    </source>
</evidence>
<dbReference type="PANTHER" id="PTHR43649">
    <property type="entry name" value="ARABINOSE-BINDING PROTEIN-RELATED"/>
    <property type="match status" value="1"/>
</dbReference>
<keyword evidence="1" id="KW-1003">Cell membrane</keyword>
<dbReference type="CDD" id="cd13585">
    <property type="entry name" value="PBP2_TMBP_like"/>
    <property type="match status" value="1"/>
</dbReference>
<reference evidence="8" key="1">
    <citation type="submission" date="2016-10" db="EMBL/GenBank/DDBJ databases">
        <authorList>
            <person name="Varghese N."/>
            <person name="Submissions S."/>
        </authorList>
    </citation>
    <scope>NUCLEOTIDE SEQUENCE [LARGE SCALE GENOMIC DNA]</scope>
    <source>
        <strain evidence="8">CGMCC 4.6856</strain>
    </source>
</reference>
<organism evidence="7 8">
    <name type="scientific">Microlunatus flavus</name>
    <dbReference type="NCBI Taxonomy" id="1036181"/>
    <lineage>
        <taxon>Bacteria</taxon>
        <taxon>Bacillati</taxon>
        <taxon>Actinomycetota</taxon>
        <taxon>Actinomycetes</taxon>
        <taxon>Propionibacteriales</taxon>
        <taxon>Propionibacteriaceae</taxon>
        <taxon>Microlunatus</taxon>
    </lineage>
</organism>
<feature type="chain" id="PRO_5038654820" evidence="6">
    <location>
        <begin position="24"/>
        <end position="439"/>
    </location>
</feature>
<dbReference type="STRING" id="1036181.SAMN05421756_106217"/>
<dbReference type="Pfam" id="PF01547">
    <property type="entry name" value="SBP_bac_1"/>
    <property type="match status" value="1"/>
</dbReference>
<keyword evidence="8" id="KW-1185">Reference proteome</keyword>
<proteinExistence type="predicted"/>
<keyword evidence="2 6" id="KW-0732">Signal</keyword>
<keyword evidence="7" id="KW-0813">Transport</keyword>
<gene>
    <name evidence="7" type="ORF">SAMN05421756_106217</name>
</gene>
<dbReference type="EMBL" id="FOFA01000006">
    <property type="protein sequence ID" value="SEQ86456.1"/>
    <property type="molecule type" value="Genomic_DNA"/>
</dbReference>
<keyword evidence="7" id="KW-0762">Sugar transport</keyword>
<evidence type="ECO:0000256" key="3">
    <source>
        <dbReference type="ARBA" id="ARBA00023136"/>
    </source>
</evidence>
<accession>A0A1H9JHZ8</accession>
<dbReference type="PROSITE" id="PS51257">
    <property type="entry name" value="PROKAR_LIPOPROTEIN"/>
    <property type="match status" value="1"/>
</dbReference>
<dbReference type="InterPro" id="IPR006059">
    <property type="entry name" value="SBP"/>
</dbReference>
<evidence type="ECO:0000256" key="6">
    <source>
        <dbReference type="SAM" id="SignalP"/>
    </source>
</evidence>
<keyword evidence="3" id="KW-0472">Membrane</keyword>
<evidence type="ECO:0000256" key="1">
    <source>
        <dbReference type="ARBA" id="ARBA00022475"/>
    </source>
</evidence>